<dbReference type="EMBL" id="VSRR010011839">
    <property type="protein sequence ID" value="MPC53725.1"/>
    <property type="molecule type" value="Genomic_DNA"/>
</dbReference>
<protein>
    <submittedName>
        <fullName evidence="2">Uncharacterized protein</fullName>
    </submittedName>
</protein>
<evidence type="ECO:0000313" key="3">
    <source>
        <dbReference type="Proteomes" id="UP000324222"/>
    </source>
</evidence>
<organism evidence="2 3">
    <name type="scientific">Portunus trituberculatus</name>
    <name type="common">Swimming crab</name>
    <name type="synonym">Neptunus trituberculatus</name>
    <dbReference type="NCBI Taxonomy" id="210409"/>
    <lineage>
        <taxon>Eukaryota</taxon>
        <taxon>Metazoa</taxon>
        <taxon>Ecdysozoa</taxon>
        <taxon>Arthropoda</taxon>
        <taxon>Crustacea</taxon>
        <taxon>Multicrustacea</taxon>
        <taxon>Malacostraca</taxon>
        <taxon>Eumalacostraca</taxon>
        <taxon>Eucarida</taxon>
        <taxon>Decapoda</taxon>
        <taxon>Pleocyemata</taxon>
        <taxon>Brachyura</taxon>
        <taxon>Eubrachyura</taxon>
        <taxon>Portunoidea</taxon>
        <taxon>Portunidae</taxon>
        <taxon>Portuninae</taxon>
        <taxon>Portunus</taxon>
    </lineage>
</organism>
<dbReference type="Proteomes" id="UP000324222">
    <property type="component" value="Unassembled WGS sequence"/>
</dbReference>
<dbReference type="OrthoDB" id="7554598at2759"/>
<reference evidence="2 3" key="1">
    <citation type="submission" date="2019-05" db="EMBL/GenBank/DDBJ databases">
        <title>Another draft genome of Portunus trituberculatus and its Hox gene families provides insights of decapod evolution.</title>
        <authorList>
            <person name="Jeong J.-H."/>
            <person name="Song I."/>
            <person name="Kim S."/>
            <person name="Choi T."/>
            <person name="Kim D."/>
            <person name="Ryu S."/>
            <person name="Kim W."/>
        </authorList>
    </citation>
    <scope>NUCLEOTIDE SEQUENCE [LARGE SCALE GENOMIC DNA]</scope>
    <source>
        <tissue evidence="2">Muscle</tissue>
    </source>
</reference>
<comment type="caution">
    <text evidence="2">The sequence shown here is derived from an EMBL/GenBank/DDBJ whole genome shotgun (WGS) entry which is preliminary data.</text>
</comment>
<name>A0A5B7G8F1_PORTR</name>
<evidence type="ECO:0000313" key="2">
    <source>
        <dbReference type="EMBL" id="MPC53725.1"/>
    </source>
</evidence>
<accession>A0A5B7G8F1</accession>
<proteinExistence type="predicted"/>
<keyword evidence="3" id="KW-1185">Reference proteome</keyword>
<feature type="region of interest" description="Disordered" evidence="1">
    <location>
        <begin position="167"/>
        <end position="188"/>
    </location>
</feature>
<evidence type="ECO:0000256" key="1">
    <source>
        <dbReference type="SAM" id="MobiDB-lite"/>
    </source>
</evidence>
<sequence length="188" mass="21456">MGRLDTHVAASINGSPYESTGQSPHFIIYEVEKRFPYDLLSSPQKPVYNFDDYAKKQLRVFSDIHQKVQSRLRKSKADMNSQQHRRSSPVTTKAGFSVMVRIPERNSQLSPKFVGPCLVVKQINENKFDLFDSWLNTLEVVHNDRLKKTSVKPDLALVKSTKLGTATRLDSSNSQTNTTHSYNLRSRN</sequence>
<gene>
    <name evidence="2" type="ORF">E2C01_047624</name>
</gene>
<dbReference type="AlphaFoldDB" id="A0A5B7G8F1"/>